<dbReference type="EMBL" id="BMCT01000005">
    <property type="protein sequence ID" value="GGF72416.1"/>
    <property type="molecule type" value="Genomic_DNA"/>
</dbReference>
<comment type="cofactor">
    <cofactor evidence="1">
        <name>biotin</name>
        <dbReference type="ChEBI" id="CHEBI:57586"/>
    </cofactor>
</comment>
<comment type="catalytic activity">
    <reaction evidence="13">
        <text>propanoyl-CoA + hydrogencarbonate + ATP = (S)-methylmalonyl-CoA + ADP + phosphate + H(+)</text>
        <dbReference type="Rhea" id="RHEA:23720"/>
        <dbReference type="ChEBI" id="CHEBI:15378"/>
        <dbReference type="ChEBI" id="CHEBI:17544"/>
        <dbReference type="ChEBI" id="CHEBI:30616"/>
        <dbReference type="ChEBI" id="CHEBI:43474"/>
        <dbReference type="ChEBI" id="CHEBI:57327"/>
        <dbReference type="ChEBI" id="CHEBI:57392"/>
        <dbReference type="ChEBI" id="CHEBI:456216"/>
        <dbReference type="EC" id="6.4.1.3"/>
    </reaction>
    <physiologicalReaction direction="left-to-right" evidence="13">
        <dbReference type="Rhea" id="RHEA:23721"/>
    </physiologicalReaction>
</comment>
<dbReference type="Gene3D" id="3.30.470.20">
    <property type="entry name" value="ATP-grasp fold, B domain"/>
    <property type="match status" value="1"/>
</dbReference>
<evidence type="ECO:0000256" key="10">
    <source>
        <dbReference type="ARBA" id="ARBA00023098"/>
    </source>
</evidence>
<evidence type="ECO:0000256" key="8">
    <source>
        <dbReference type="ARBA" id="ARBA00022842"/>
    </source>
</evidence>
<dbReference type="Pfam" id="PF02785">
    <property type="entry name" value="Biotin_carb_C"/>
    <property type="match status" value="1"/>
</dbReference>
<feature type="domain" description="Lipoyl-binding" evidence="15">
    <location>
        <begin position="596"/>
        <end position="675"/>
    </location>
</feature>
<dbReference type="PROSITE" id="PS00867">
    <property type="entry name" value="CPSASE_2"/>
    <property type="match status" value="1"/>
</dbReference>
<dbReference type="FunFam" id="2.40.50.100:FF:000003">
    <property type="entry name" value="Acetyl-CoA carboxylase biotin carboxyl carrier protein"/>
    <property type="match status" value="1"/>
</dbReference>
<evidence type="ECO:0000256" key="5">
    <source>
        <dbReference type="ARBA" id="ARBA00022723"/>
    </source>
</evidence>
<keyword evidence="12" id="KW-0092">Biotin</keyword>
<keyword evidence="7 14" id="KW-0067">ATP-binding</keyword>
<dbReference type="EC" id="6.4.1.3" evidence="3"/>
<dbReference type="Proteomes" id="UP000606044">
    <property type="component" value="Unassembled WGS sequence"/>
</dbReference>
<evidence type="ECO:0000256" key="7">
    <source>
        <dbReference type="ARBA" id="ARBA00022840"/>
    </source>
</evidence>
<name>A0A917FFB0_9HYPH</name>
<evidence type="ECO:0000256" key="3">
    <source>
        <dbReference type="ARBA" id="ARBA00013050"/>
    </source>
</evidence>
<dbReference type="Gene3D" id="2.40.50.100">
    <property type="match status" value="1"/>
</dbReference>
<dbReference type="AlphaFoldDB" id="A0A917FFB0"/>
<keyword evidence="19" id="KW-1185">Reference proteome</keyword>
<comment type="caution">
    <text evidence="18">The sequence shown here is derived from an EMBL/GenBank/DDBJ whole genome shotgun (WGS) entry which is preliminary data.</text>
</comment>
<keyword evidence="4" id="KW-0436">Ligase</keyword>
<dbReference type="GO" id="GO:0004658">
    <property type="term" value="F:propionyl-CoA carboxylase activity"/>
    <property type="evidence" value="ECO:0007669"/>
    <property type="project" value="UniProtKB-EC"/>
</dbReference>
<keyword evidence="10" id="KW-0443">Lipid metabolism</keyword>
<dbReference type="InterPro" id="IPR005482">
    <property type="entry name" value="Biotin_COase_C"/>
</dbReference>
<dbReference type="PROSITE" id="PS00866">
    <property type="entry name" value="CPSASE_1"/>
    <property type="match status" value="1"/>
</dbReference>
<dbReference type="GO" id="GO:0005524">
    <property type="term" value="F:ATP binding"/>
    <property type="evidence" value="ECO:0007669"/>
    <property type="project" value="UniProtKB-UniRule"/>
</dbReference>
<evidence type="ECO:0000256" key="13">
    <source>
        <dbReference type="ARBA" id="ARBA00049495"/>
    </source>
</evidence>
<evidence type="ECO:0000256" key="12">
    <source>
        <dbReference type="ARBA" id="ARBA00023267"/>
    </source>
</evidence>
<dbReference type="InterPro" id="IPR041265">
    <property type="entry name" value="PCC_BT"/>
</dbReference>
<evidence type="ECO:0000259" key="16">
    <source>
        <dbReference type="PROSITE" id="PS50975"/>
    </source>
</evidence>
<sequence>MFSKILIANRGEIACRVIKTARKMGIKTVAVYSDADKDALHVEMADEAVHIGPPQAANSYLVIEKIIDACKQTGAEAVHPGYGFLSERAAFPRALAEAGIVFIGPNPHAIDAMGDKIESKKAAAAAKVSTVPGHLGVIENGEEAAKIADEIGYPVMIKASAGGGGKGMRIAHSRAEVQDGFDRAKSEAKSSFGDDRVFVEKFIVDPRHIEIQVLGDKHGNVIYLGERECSIQRRNQKVVEEAPSPLLDEDTRRKMGEQAVALAKAVGYDSAGTVEFVAGQDRSFYFLEMNTRLQVEHPVTELITGIDLVEQMIRVAAGEKLSHAQEDVKLNGWAVESRVYAEDPFRNFLPSTGRLVTYRPPAEGVKDGVTVRNDTGVYEGGEISLFYDPMIAKLVTHAPTREAAIAAQADALDAFAIEGIGHNIPFLSALMAHPRWKDGRLSTGFIAEEYPDGFRPRPAEGQTAQLLSAVAACIDHVLNARKRQISGQLSGTPVTFDRLRVVQLKGEGGTALQLAEIDAVDGGFLVALKGWDGAVTAKLDLATDWKPGDLAWRGVIDGTPVSVQVRPILNGVSLAYQGVAVDARVYTEREAALVLLMPEKVTGAGGKEVLCPMPGLVVSIAVTAGQEVKAGEALAVVEAMKMENVLRAERDGTIKAVHAKAGDSLAVDAVILEFA</sequence>
<organism evidence="18 19">
    <name type="scientific">Azorhizobium oxalatiphilum</name>
    <dbReference type="NCBI Taxonomy" id="980631"/>
    <lineage>
        <taxon>Bacteria</taxon>
        <taxon>Pseudomonadati</taxon>
        <taxon>Pseudomonadota</taxon>
        <taxon>Alphaproteobacteria</taxon>
        <taxon>Hyphomicrobiales</taxon>
        <taxon>Xanthobacteraceae</taxon>
        <taxon>Azorhizobium</taxon>
    </lineage>
</organism>
<feature type="domain" description="ATP-grasp" evidence="16">
    <location>
        <begin position="122"/>
        <end position="317"/>
    </location>
</feature>
<dbReference type="SUPFAM" id="SSF51230">
    <property type="entry name" value="Single hybrid motif"/>
    <property type="match status" value="1"/>
</dbReference>
<evidence type="ECO:0000259" key="17">
    <source>
        <dbReference type="PROSITE" id="PS50979"/>
    </source>
</evidence>
<feature type="domain" description="Biotin carboxylation" evidence="17">
    <location>
        <begin position="1"/>
        <end position="451"/>
    </location>
</feature>
<dbReference type="PROSITE" id="PS00188">
    <property type="entry name" value="BIOTIN"/>
    <property type="match status" value="1"/>
</dbReference>
<evidence type="ECO:0000256" key="1">
    <source>
        <dbReference type="ARBA" id="ARBA00001953"/>
    </source>
</evidence>
<dbReference type="InterPro" id="IPR016185">
    <property type="entry name" value="PreATP-grasp_dom_sf"/>
</dbReference>
<accession>A0A917FFB0</accession>
<dbReference type="NCBIfam" id="NF006367">
    <property type="entry name" value="PRK08591.1"/>
    <property type="match status" value="1"/>
</dbReference>
<keyword evidence="5" id="KW-0479">Metal-binding</keyword>
<dbReference type="InterPro" id="IPR005481">
    <property type="entry name" value="BC-like_N"/>
</dbReference>
<evidence type="ECO:0000256" key="2">
    <source>
        <dbReference type="ARBA" id="ARBA00005060"/>
    </source>
</evidence>
<dbReference type="PROSITE" id="PS50975">
    <property type="entry name" value="ATP_GRASP"/>
    <property type="match status" value="1"/>
</dbReference>
<dbReference type="SMART" id="SM00878">
    <property type="entry name" value="Biotin_carb_C"/>
    <property type="match status" value="1"/>
</dbReference>
<dbReference type="InterPro" id="IPR011053">
    <property type="entry name" value="Single_hybrid_motif"/>
</dbReference>
<evidence type="ECO:0000313" key="18">
    <source>
        <dbReference type="EMBL" id="GGF72416.1"/>
    </source>
</evidence>
<keyword evidence="11" id="KW-0464">Manganese</keyword>
<dbReference type="InterPro" id="IPR011761">
    <property type="entry name" value="ATP-grasp"/>
</dbReference>
<evidence type="ECO:0000256" key="11">
    <source>
        <dbReference type="ARBA" id="ARBA00023211"/>
    </source>
</evidence>
<dbReference type="Pfam" id="PF18140">
    <property type="entry name" value="PCC_BT"/>
    <property type="match status" value="1"/>
</dbReference>
<dbReference type="Pfam" id="PF00364">
    <property type="entry name" value="Biotin_lipoyl"/>
    <property type="match status" value="1"/>
</dbReference>
<evidence type="ECO:0000256" key="6">
    <source>
        <dbReference type="ARBA" id="ARBA00022741"/>
    </source>
</evidence>
<dbReference type="PROSITE" id="PS50979">
    <property type="entry name" value="BC"/>
    <property type="match status" value="1"/>
</dbReference>
<keyword evidence="6 14" id="KW-0547">Nucleotide-binding</keyword>
<evidence type="ECO:0000256" key="14">
    <source>
        <dbReference type="PROSITE-ProRule" id="PRU00409"/>
    </source>
</evidence>
<reference evidence="18" key="2">
    <citation type="submission" date="2020-09" db="EMBL/GenBank/DDBJ databases">
        <authorList>
            <person name="Sun Q."/>
            <person name="Sedlacek I."/>
        </authorList>
    </citation>
    <scope>NUCLEOTIDE SEQUENCE</scope>
    <source>
        <strain evidence="18">CCM 7897</strain>
    </source>
</reference>
<dbReference type="PANTHER" id="PTHR18866:SF33">
    <property type="entry name" value="METHYLCROTONOYL-COA CARBOXYLASE SUBUNIT ALPHA, MITOCHONDRIAL-RELATED"/>
    <property type="match status" value="1"/>
</dbReference>
<keyword evidence="8" id="KW-0460">Magnesium</keyword>
<evidence type="ECO:0000256" key="4">
    <source>
        <dbReference type="ARBA" id="ARBA00022598"/>
    </source>
</evidence>
<dbReference type="SUPFAM" id="SSF51246">
    <property type="entry name" value="Rudiment single hybrid motif"/>
    <property type="match status" value="1"/>
</dbReference>
<dbReference type="InterPro" id="IPR050856">
    <property type="entry name" value="Biotin_carboxylase_complex"/>
</dbReference>
<dbReference type="SUPFAM" id="SSF52440">
    <property type="entry name" value="PreATP-grasp domain"/>
    <property type="match status" value="1"/>
</dbReference>
<dbReference type="GO" id="GO:0046872">
    <property type="term" value="F:metal ion binding"/>
    <property type="evidence" value="ECO:0007669"/>
    <property type="project" value="UniProtKB-KW"/>
</dbReference>
<gene>
    <name evidence="18" type="primary">pccA</name>
    <name evidence="18" type="ORF">GCM10007301_35270</name>
</gene>
<dbReference type="InterPro" id="IPR000089">
    <property type="entry name" value="Biotin_lipoyl"/>
</dbReference>
<keyword evidence="9" id="KW-0442">Lipid degradation</keyword>
<dbReference type="InterPro" id="IPR011764">
    <property type="entry name" value="Biotin_carboxylation_dom"/>
</dbReference>
<dbReference type="PROSITE" id="PS50968">
    <property type="entry name" value="BIOTINYL_LIPOYL"/>
    <property type="match status" value="1"/>
</dbReference>
<dbReference type="InterPro" id="IPR001882">
    <property type="entry name" value="Biotin_BS"/>
</dbReference>
<dbReference type="CDD" id="cd06850">
    <property type="entry name" value="biotinyl_domain"/>
    <property type="match status" value="1"/>
</dbReference>
<evidence type="ECO:0000259" key="15">
    <source>
        <dbReference type="PROSITE" id="PS50968"/>
    </source>
</evidence>
<dbReference type="InterPro" id="IPR005479">
    <property type="entry name" value="CPAse_ATP-bd"/>
</dbReference>
<dbReference type="Pfam" id="PF00289">
    <property type="entry name" value="Biotin_carb_N"/>
    <property type="match status" value="1"/>
</dbReference>
<dbReference type="Pfam" id="PF02786">
    <property type="entry name" value="CPSase_L_D2"/>
    <property type="match status" value="1"/>
</dbReference>
<comment type="pathway">
    <text evidence="2">Metabolic intermediate metabolism; propanoyl-CoA degradation; succinyl-CoA from propanoyl-CoA: step 1/3.</text>
</comment>
<dbReference type="PANTHER" id="PTHR18866">
    <property type="entry name" value="CARBOXYLASE:PYRUVATE/ACETYL-COA/PROPIONYL-COA CARBOXYLASE"/>
    <property type="match status" value="1"/>
</dbReference>
<dbReference type="Gene3D" id="3.30.700.30">
    <property type="match status" value="1"/>
</dbReference>
<dbReference type="GO" id="GO:0016042">
    <property type="term" value="P:lipid catabolic process"/>
    <property type="evidence" value="ECO:0007669"/>
    <property type="project" value="UniProtKB-KW"/>
</dbReference>
<evidence type="ECO:0000256" key="9">
    <source>
        <dbReference type="ARBA" id="ARBA00022963"/>
    </source>
</evidence>
<proteinExistence type="predicted"/>
<dbReference type="FunFam" id="3.30.1490.20:FF:000018">
    <property type="entry name" value="Biotin carboxylase"/>
    <property type="match status" value="1"/>
</dbReference>
<protein>
    <recommendedName>
        <fullName evidence="3">propionyl-CoA carboxylase</fullName>
        <ecNumber evidence="3">6.4.1.3</ecNumber>
    </recommendedName>
</protein>
<dbReference type="SUPFAM" id="SSF56059">
    <property type="entry name" value="Glutathione synthetase ATP-binding domain-like"/>
    <property type="match status" value="1"/>
</dbReference>
<evidence type="ECO:0000313" key="19">
    <source>
        <dbReference type="Proteomes" id="UP000606044"/>
    </source>
</evidence>
<dbReference type="RefSeq" id="WP_188580948.1">
    <property type="nucleotide sequence ID" value="NZ_BMCT01000005.1"/>
</dbReference>
<dbReference type="FunFam" id="3.30.470.20:FF:000028">
    <property type="entry name" value="Methylcrotonoyl-CoA carboxylase subunit alpha, mitochondrial"/>
    <property type="match status" value="1"/>
</dbReference>
<dbReference type="FunFam" id="3.40.50.20:FF:000010">
    <property type="entry name" value="Propionyl-CoA carboxylase subunit alpha"/>
    <property type="match status" value="1"/>
</dbReference>
<reference evidence="18" key="1">
    <citation type="journal article" date="2014" name="Int. J. Syst. Evol. Microbiol.">
        <title>Complete genome sequence of Corynebacterium casei LMG S-19264T (=DSM 44701T), isolated from a smear-ripened cheese.</title>
        <authorList>
            <consortium name="US DOE Joint Genome Institute (JGI-PGF)"/>
            <person name="Walter F."/>
            <person name="Albersmeier A."/>
            <person name="Kalinowski J."/>
            <person name="Ruckert C."/>
        </authorList>
    </citation>
    <scope>NUCLEOTIDE SEQUENCE</scope>
    <source>
        <strain evidence="18">CCM 7897</strain>
    </source>
</reference>
<dbReference type="InterPro" id="IPR011054">
    <property type="entry name" value="Rudment_hybrid_motif"/>
</dbReference>